<evidence type="ECO:0000256" key="1">
    <source>
        <dbReference type="SAM" id="Coils"/>
    </source>
</evidence>
<dbReference type="Proteomes" id="UP001153737">
    <property type="component" value="Chromosome 7"/>
</dbReference>
<keyword evidence="4" id="KW-1185">Reference proteome</keyword>
<evidence type="ECO:0000256" key="2">
    <source>
        <dbReference type="SAM" id="MobiDB-lite"/>
    </source>
</evidence>
<feature type="coiled-coil region" evidence="1">
    <location>
        <begin position="190"/>
        <end position="217"/>
    </location>
</feature>
<proteinExistence type="predicted"/>
<dbReference type="PANTHER" id="PTHR10773:SF19">
    <property type="match status" value="1"/>
</dbReference>
<sequence length="499" mass="58218">MEIFRHFYSLDWTAKDAFISGQIIVEPVKRKFTKKEVSRRQKTRTYRLQDVDGNDHRVCKVFFKSGLDVCDGKITKALKRKSASGTLVSDKRGRHTPHNKTNLEDTNCLKEFITKFPVYESHYCRHHTAKKYLPPNLNMSLMYAEYKRCCETDQRKISSLFVFRDVFNHSFNLSFHRPQKDTCQKCDPFNIILKTELDDAKKRNTELEKTLHQRKAEAVKTLKKKEIDEAKNSIGLKHVAVFDLQRTLPVPALSTSVAYYKRQMWVFNLCIHDEVRNVGHMFIWDDSIASRGAQEIVSCLIKYISLLPDTPKKIINLYSDAYGGQNRNIKVVLGLLNELQKNGVGVKETNLKFFVSGHSFSTCDQNFGVIDKEKKYHENIYIPDDWVSVIRHAKKKEPRFTIHKMGKEDFFSTKKLEKLDLKRSIRGRPSSNHYIEMDLLYPEGKPITEEKKKDLMALLRFVPRIHHGFYKELKTDNERDLGLTDGDPEDEPNVEEDVE</sequence>
<evidence type="ECO:0000313" key="3">
    <source>
        <dbReference type="EMBL" id="CAG9824003.1"/>
    </source>
</evidence>
<dbReference type="AlphaFoldDB" id="A0A9N9X7G6"/>
<reference evidence="3" key="1">
    <citation type="submission" date="2022-01" db="EMBL/GenBank/DDBJ databases">
        <authorList>
            <person name="King R."/>
        </authorList>
    </citation>
    <scope>NUCLEOTIDE SEQUENCE</scope>
</reference>
<dbReference type="PANTHER" id="PTHR10773">
    <property type="entry name" value="DNA-DIRECTED RNA POLYMERASES I, II, AND III SUBUNIT RPABC2"/>
    <property type="match status" value="1"/>
</dbReference>
<dbReference type="EMBL" id="OU896713">
    <property type="protein sequence ID" value="CAG9824003.1"/>
    <property type="molecule type" value="Genomic_DNA"/>
</dbReference>
<gene>
    <name evidence="3" type="ORF">PHAECO_LOCUS10870</name>
</gene>
<accession>A0A9N9X7G6</accession>
<name>A0A9N9X7G6_PHACE</name>
<organism evidence="3 4">
    <name type="scientific">Phaedon cochleariae</name>
    <name type="common">Mustard beetle</name>
    <dbReference type="NCBI Taxonomy" id="80249"/>
    <lineage>
        <taxon>Eukaryota</taxon>
        <taxon>Metazoa</taxon>
        <taxon>Ecdysozoa</taxon>
        <taxon>Arthropoda</taxon>
        <taxon>Hexapoda</taxon>
        <taxon>Insecta</taxon>
        <taxon>Pterygota</taxon>
        <taxon>Neoptera</taxon>
        <taxon>Endopterygota</taxon>
        <taxon>Coleoptera</taxon>
        <taxon>Polyphaga</taxon>
        <taxon>Cucujiformia</taxon>
        <taxon>Chrysomeloidea</taxon>
        <taxon>Chrysomelidae</taxon>
        <taxon>Chrysomelinae</taxon>
        <taxon>Chrysomelini</taxon>
        <taxon>Phaedon</taxon>
    </lineage>
</organism>
<evidence type="ECO:0000313" key="4">
    <source>
        <dbReference type="Proteomes" id="UP001153737"/>
    </source>
</evidence>
<feature type="region of interest" description="Disordered" evidence="2">
    <location>
        <begin position="478"/>
        <end position="499"/>
    </location>
</feature>
<protein>
    <submittedName>
        <fullName evidence="3">Uncharacterized protein</fullName>
    </submittedName>
</protein>
<dbReference type="OrthoDB" id="6753578at2759"/>
<feature type="compositionally biased region" description="Acidic residues" evidence="2">
    <location>
        <begin position="486"/>
        <end position="499"/>
    </location>
</feature>
<reference evidence="3" key="2">
    <citation type="submission" date="2022-10" db="EMBL/GenBank/DDBJ databases">
        <authorList>
            <consortium name="ENA_rothamsted_submissions"/>
            <consortium name="culmorum"/>
            <person name="King R."/>
        </authorList>
    </citation>
    <scope>NUCLEOTIDE SEQUENCE</scope>
</reference>
<keyword evidence="1" id="KW-0175">Coiled coil</keyword>